<gene>
    <name evidence="3" type="ORF">CJ205_00650</name>
</gene>
<proteinExistence type="predicted"/>
<keyword evidence="2" id="KW-0812">Transmembrane</keyword>
<dbReference type="STRING" id="84521.SAMN04487994_102114"/>
<reference evidence="3 4" key="1">
    <citation type="submission" date="2017-09" db="EMBL/GenBank/DDBJ databases">
        <title>Bacterial strain isolated from the female urinary microbiota.</title>
        <authorList>
            <person name="Thomas-White K."/>
            <person name="Kumar N."/>
            <person name="Forster S."/>
            <person name="Putonti C."/>
            <person name="Lawley T."/>
            <person name="Wolfe A.J."/>
        </authorList>
    </citation>
    <scope>NUCLEOTIDE SEQUENCE [LARGE SCALE GENOMIC DNA]</scope>
    <source>
        <strain evidence="3 4">UMB0852</strain>
    </source>
</reference>
<keyword evidence="2" id="KW-0472">Membrane</keyword>
<evidence type="ECO:0000313" key="3">
    <source>
        <dbReference type="EMBL" id="PMC59247.1"/>
    </source>
</evidence>
<dbReference type="AlphaFoldDB" id="A0A1G8LKD1"/>
<dbReference type="Proteomes" id="UP000235682">
    <property type="component" value="Unassembled WGS sequence"/>
</dbReference>
<name>A0A1G8LKD1_9LACT</name>
<evidence type="ECO:0000256" key="1">
    <source>
        <dbReference type="SAM" id="Coils"/>
    </source>
</evidence>
<sequence length="95" mass="11299">MNKHSPLINEQDLEEFDQKINEQLDKGGWFFLVLLAAFLFVVIYFATQHFKLPNDAIFNSLNEQVSHLEERVDQLESLTKEQQQLIESFETKRRE</sequence>
<feature type="transmembrane region" description="Helical" evidence="2">
    <location>
        <begin position="29"/>
        <end position="47"/>
    </location>
</feature>
<accession>A0A1G8LKD1</accession>
<evidence type="ECO:0000313" key="4">
    <source>
        <dbReference type="Proteomes" id="UP000235682"/>
    </source>
</evidence>
<keyword evidence="1" id="KW-0175">Coiled coil</keyword>
<dbReference type="RefSeq" id="WP_092085285.1">
    <property type="nucleotide sequence ID" value="NZ_FNEL01000021.1"/>
</dbReference>
<dbReference type="EMBL" id="PNHE01000001">
    <property type="protein sequence ID" value="PMC59247.1"/>
    <property type="molecule type" value="Genomic_DNA"/>
</dbReference>
<feature type="coiled-coil region" evidence="1">
    <location>
        <begin position="58"/>
        <end position="95"/>
    </location>
</feature>
<keyword evidence="4" id="KW-1185">Reference proteome</keyword>
<protein>
    <submittedName>
        <fullName evidence="3">Uncharacterized protein</fullName>
    </submittedName>
</protein>
<evidence type="ECO:0000256" key="2">
    <source>
        <dbReference type="SAM" id="Phobius"/>
    </source>
</evidence>
<comment type="caution">
    <text evidence="3">The sequence shown here is derived from an EMBL/GenBank/DDBJ whole genome shotgun (WGS) entry which is preliminary data.</text>
</comment>
<keyword evidence="2" id="KW-1133">Transmembrane helix</keyword>
<organism evidence="3 4">
    <name type="scientific">Dolosicoccus paucivorans</name>
    <dbReference type="NCBI Taxonomy" id="84521"/>
    <lineage>
        <taxon>Bacteria</taxon>
        <taxon>Bacillati</taxon>
        <taxon>Bacillota</taxon>
        <taxon>Bacilli</taxon>
        <taxon>Lactobacillales</taxon>
        <taxon>Aerococcaceae</taxon>
        <taxon>Dolosicoccus</taxon>
    </lineage>
</organism>